<dbReference type="Pfam" id="PF01480">
    <property type="entry name" value="PWI"/>
    <property type="match status" value="1"/>
</dbReference>
<reference evidence="3" key="1">
    <citation type="submission" date="2021-01" db="EMBL/GenBank/DDBJ databases">
        <authorList>
            <person name="Corre E."/>
            <person name="Pelletier E."/>
            <person name="Niang G."/>
            <person name="Scheremetjew M."/>
            <person name="Finn R."/>
            <person name="Kale V."/>
            <person name="Holt S."/>
            <person name="Cochrane G."/>
            <person name="Meng A."/>
            <person name="Brown T."/>
            <person name="Cohen L."/>
        </authorList>
    </citation>
    <scope>NUCLEOTIDE SEQUENCE</scope>
    <source>
        <strain evidence="3">GSBS06</strain>
    </source>
</reference>
<feature type="compositionally biased region" description="Basic and acidic residues" evidence="1">
    <location>
        <begin position="292"/>
        <end position="313"/>
    </location>
</feature>
<dbReference type="EMBL" id="HBIN01003116">
    <property type="protein sequence ID" value="CAE0431795.1"/>
    <property type="molecule type" value="Transcribed_RNA"/>
</dbReference>
<feature type="region of interest" description="Disordered" evidence="1">
    <location>
        <begin position="207"/>
        <end position="244"/>
    </location>
</feature>
<gene>
    <name evidence="3" type="ORF">ASTO00021_LOCUS2133</name>
</gene>
<feature type="compositionally biased region" description="Basic and acidic residues" evidence="1">
    <location>
        <begin position="207"/>
        <end position="225"/>
    </location>
</feature>
<dbReference type="PANTHER" id="PTHR18806:SF4">
    <property type="entry name" value="RNA-BINDING PROTEIN 25"/>
    <property type="match status" value="1"/>
</dbReference>
<accession>A0A7S3PAQ4</accession>
<feature type="compositionally biased region" description="Pro residues" evidence="1">
    <location>
        <begin position="1"/>
        <end position="31"/>
    </location>
</feature>
<evidence type="ECO:0000256" key="1">
    <source>
        <dbReference type="SAM" id="MobiDB-lite"/>
    </source>
</evidence>
<evidence type="ECO:0000259" key="2">
    <source>
        <dbReference type="SMART" id="SM00311"/>
    </source>
</evidence>
<sequence length="469" mass="52282">MQPRPPFMGGPPPNMSMPPPNMPPPRGPPPMGQMGMGVPLQMGQPPIFMAPHLVQPITPLMPMTQPPVPPAPPAGAQPITQTTNAVKTGFTSSTGVWLFLGGFDEEIPDSIIEKVLGLIGDFNTWKRVTHPVTEKPLGMGFAQFQTQSVVVKAAHILKGIKLLNSSSKPLVAKGDLKISVSLLPSDEISLVSVQNRINDLISDWKKEEEERRKDEKNTSARSADESDHDDVTEEAIEEISRLEPRSGGVSDEIWEDITEFRRMQAKNEILNDQRRKRKLLRIIERLRQEAHDKQLEQQKEQQRERDEAEKAAEKINASEAKPDVIDHSLLKAGTLNMTFAAPNKKTKRNIIRNDDNDEDEKKRRKLVPLQYSEEEQAAVKTTAERLADVAAKISKSAASEPKTDWVKAKKKVEELVVDFIGEAEPSLVNFVLDQLKKSVSTSKLVASLKDVLDEDADDFVKQLQSMISL</sequence>
<dbReference type="GO" id="GO:0005681">
    <property type="term" value="C:spliceosomal complex"/>
    <property type="evidence" value="ECO:0007669"/>
    <property type="project" value="TreeGrafter"/>
</dbReference>
<dbReference type="GO" id="GO:0003729">
    <property type="term" value="F:mRNA binding"/>
    <property type="evidence" value="ECO:0007669"/>
    <property type="project" value="TreeGrafter"/>
</dbReference>
<name>A0A7S3PAQ4_9STRA</name>
<dbReference type="InterPro" id="IPR002483">
    <property type="entry name" value="PWI_dom"/>
</dbReference>
<protein>
    <recommendedName>
        <fullName evidence="2">PWI domain-containing protein</fullName>
    </recommendedName>
</protein>
<dbReference type="InterPro" id="IPR052768">
    <property type="entry name" value="RBM25"/>
</dbReference>
<feature type="region of interest" description="Disordered" evidence="1">
    <location>
        <begin position="1"/>
        <end position="34"/>
    </location>
</feature>
<proteinExistence type="predicted"/>
<dbReference type="SUPFAM" id="SSF54928">
    <property type="entry name" value="RNA-binding domain, RBD"/>
    <property type="match status" value="1"/>
</dbReference>
<dbReference type="Gene3D" id="1.20.1390.10">
    <property type="entry name" value="PWI domain"/>
    <property type="match status" value="1"/>
</dbReference>
<feature type="domain" description="PWI" evidence="2">
    <location>
        <begin position="402"/>
        <end position="469"/>
    </location>
</feature>
<dbReference type="AlphaFoldDB" id="A0A7S3PAQ4"/>
<organism evidence="3">
    <name type="scientific">Aplanochytrium stocchinoi</name>
    <dbReference type="NCBI Taxonomy" id="215587"/>
    <lineage>
        <taxon>Eukaryota</taxon>
        <taxon>Sar</taxon>
        <taxon>Stramenopiles</taxon>
        <taxon>Bigyra</taxon>
        <taxon>Labyrinthulomycetes</taxon>
        <taxon>Thraustochytrida</taxon>
        <taxon>Thraustochytriidae</taxon>
        <taxon>Aplanochytrium</taxon>
    </lineage>
</organism>
<dbReference type="PANTHER" id="PTHR18806">
    <property type="entry name" value="RBM25 PROTEIN"/>
    <property type="match status" value="1"/>
</dbReference>
<dbReference type="SMART" id="SM00311">
    <property type="entry name" value="PWI"/>
    <property type="match status" value="1"/>
</dbReference>
<feature type="compositionally biased region" description="Acidic residues" evidence="1">
    <location>
        <begin position="226"/>
        <end position="237"/>
    </location>
</feature>
<dbReference type="InterPro" id="IPR035979">
    <property type="entry name" value="RBD_domain_sf"/>
</dbReference>
<feature type="region of interest" description="Disordered" evidence="1">
    <location>
        <begin position="292"/>
        <end position="320"/>
    </location>
</feature>
<evidence type="ECO:0000313" key="3">
    <source>
        <dbReference type="EMBL" id="CAE0431795.1"/>
    </source>
</evidence>